<dbReference type="Proteomes" id="UP001221189">
    <property type="component" value="Unassembled WGS sequence"/>
</dbReference>
<dbReference type="InterPro" id="IPR011234">
    <property type="entry name" value="Fumarylacetoacetase-like_C"/>
</dbReference>
<keyword evidence="1" id="KW-0456">Lyase</keyword>
<protein>
    <submittedName>
        <fullName evidence="3">Fumarylacetoacetate hydrolase family protein</fullName>
    </submittedName>
</protein>
<evidence type="ECO:0000313" key="3">
    <source>
        <dbReference type="EMBL" id="MDC8772441.1"/>
    </source>
</evidence>
<feature type="domain" description="Fumarylacetoacetase-like C-terminal" evidence="2">
    <location>
        <begin position="74"/>
        <end position="253"/>
    </location>
</feature>
<keyword evidence="3" id="KW-0378">Hydrolase</keyword>
<dbReference type="InterPro" id="IPR050772">
    <property type="entry name" value="Hydratase-Decarb/MhpD_sf"/>
</dbReference>
<evidence type="ECO:0000256" key="1">
    <source>
        <dbReference type="ARBA" id="ARBA00023239"/>
    </source>
</evidence>
<dbReference type="GO" id="GO:0016787">
    <property type="term" value="F:hydrolase activity"/>
    <property type="evidence" value="ECO:0007669"/>
    <property type="project" value="UniProtKB-KW"/>
</dbReference>
<organism evidence="3 4">
    <name type="scientific">Roseateles albus</name>
    <dbReference type="NCBI Taxonomy" id="2987525"/>
    <lineage>
        <taxon>Bacteria</taxon>
        <taxon>Pseudomonadati</taxon>
        <taxon>Pseudomonadota</taxon>
        <taxon>Betaproteobacteria</taxon>
        <taxon>Burkholderiales</taxon>
        <taxon>Sphaerotilaceae</taxon>
        <taxon>Roseateles</taxon>
    </lineage>
</organism>
<sequence length="256" mass="26915">MSAGEQIQLSQALAQAWQQGLRLAAADWLDAVPDADCAYAIQQSVAQTLGWLQPGRPQFWKSGGASRQVALTHAVLAPAGVRIGPANFSDLRLQQAGIEAEIALRLGREVTPELAAHLSLADASDFIDGMAVSVELVASRWREAGEAPALLRQADFLSHGALALGECLPYQARDWSQQACELRVNDGSALHCVGGHSLGDPAWGLLAWFKHACRHGQSLPAGSVVTTGAWLSQAGLQPGDRATVGFAGLGSVSVQL</sequence>
<dbReference type="InterPro" id="IPR036663">
    <property type="entry name" value="Fumarylacetoacetase_C_sf"/>
</dbReference>
<dbReference type="PANTHER" id="PTHR30143:SF0">
    <property type="entry name" value="2-KETO-4-PENTENOATE HYDRATASE"/>
    <property type="match status" value="1"/>
</dbReference>
<name>A0ABT5KHZ7_9BURK</name>
<accession>A0ABT5KHZ7</accession>
<evidence type="ECO:0000313" key="4">
    <source>
        <dbReference type="Proteomes" id="UP001221189"/>
    </source>
</evidence>
<reference evidence="3 4" key="1">
    <citation type="submission" date="2022-10" db="EMBL/GenBank/DDBJ databases">
        <title>Paucibacter sp. hw1 Genome sequencing.</title>
        <authorList>
            <person name="Park S."/>
        </authorList>
    </citation>
    <scope>NUCLEOTIDE SEQUENCE [LARGE SCALE GENOMIC DNA]</scope>
    <source>
        <strain evidence="4">hw1</strain>
    </source>
</reference>
<dbReference type="EMBL" id="JAQQXT010000007">
    <property type="protein sequence ID" value="MDC8772441.1"/>
    <property type="molecule type" value="Genomic_DNA"/>
</dbReference>
<dbReference type="Pfam" id="PF01557">
    <property type="entry name" value="FAA_hydrolase"/>
    <property type="match status" value="1"/>
</dbReference>
<evidence type="ECO:0000259" key="2">
    <source>
        <dbReference type="Pfam" id="PF01557"/>
    </source>
</evidence>
<dbReference type="Gene3D" id="3.90.850.10">
    <property type="entry name" value="Fumarylacetoacetase-like, C-terminal domain"/>
    <property type="match status" value="1"/>
</dbReference>
<keyword evidence="4" id="KW-1185">Reference proteome</keyword>
<dbReference type="RefSeq" id="WP_273600632.1">
    <property type="nucleotide sequence ID" value="NZ_JAQQXT010000007.1"/>
</dbReference>
<proteinExistence type="predicted"/>
<comment type="caution">
    <text evidence="3">The sequence shown here is derived from an EMBL/GenBank/DDBJ whole genome shotgun (WGS) entry which is preliminary data.</text>
</comment>
<dbReference type="PANTHER" id="PTHR30143">
    <property type="entry name" value="ACID HYDRATASE"/>
    <property type="match status" value="1"/>
</dbReference>
<dbReference type="SUPFAM" id="SSF56529">
    <property type="entry name" value="FAH"/>
    <property type="match status" value="1"/>
</dbReference>
<gene>
    <name evidence="3" type="ORF">PRZ03_12735</name>
</gene>